<sequence>MDDPRLRRVRTRPERPLLDWTRVKETAAHWWHLVHKPWPSAAIDTTLDWERAKLVWKTRNVDPHAWSPLRCAWAAIGAAHRVEPAAAAVGLAAGAGAAFAWRSLRGRLFVVAAACAAGRYAVLVPVLAASVYNDKSWHPALEDPSHVFTPWRREHRRGVDQAARLAMLPAHLLASALGPAAVALALTYVASSPALSRYGLYHRMARVSALERRAVRRLRAETALVAADAPSLRPAEALRVARLRLSGAITPATGSSAAAADGAAVSTVEEEEEDGGARGNAPLSKWWVVTEYGHPALDDTSPEGVTRR</sequence>
<evidence type="ECO:0000313" key="3">
    <source>
        <dbReference type="Proteomes" id="UP000323011"/>
    </source>
</evidence>
<feature type="transmembrane region" description="Helical" evidence="1">
    <location>
        <begin position="108"/>
        <end position="132"/>
    </location>
</feature>
<dbReference type="EMBL" id="VLTN01000013">
    <property type="protein sequence ID" value="KAA0154060.1"/>
    <property type="molecule type" value="Genomic_DNA"/>
</dbReference>
<evidence type="ECO:0000313" key="2">
    <source>
        <dbReference type="EMBL" id="KAA0154060.1"/>
    </source>
</evidence>
<keyword evidence="1" id="KW-0812">Transmembrane</keyword>
<feature type="transmembrane region" description="Helical" evidence="1">
    <location>
        <begin position="172"/>
        <end position="196"/>
    </location>
</feature>
<name>A0A5A8CPD6_CAFRO</name>
<comment type="caution">
    <text evidence="2">The sequence shown here is derived from an EMBL/GenBank/DDBJ whole genome shotgun (WGS) entry which is preliminary data.</text>
</comment>
<gene>
    <name evidence="2" type="ORF">FNF29_02683</name>
</gene>
<reference evidence="2 3" key="1">
    <citation type="submission" date="2019-07" db="EMBL/GenBank/DDBJ databases">
        <title>Genomes of Cafeteria roenbergensis.</title>
        <authorList>
            <person name="Fischer M.G."/>
            <person name="Hackl T."/>
            <person name="Roman M."/>
        </authorList>
    </citation>
    <scope>NUCLEOTIDE SEQUENCE [LARGE SCALE GENOMIC DNA]</scope>
    <source>
        <strain evidence="2 3">BVI</strain>
    </source>
</reference>
<accession>A0A5A8CPD6</accession>
<proteinExistence type="predicted"/>
<protein>
    <submittedName>
        <fullName evidence="2">Uncharacterized protein</fullName>
    </submittedName>
</protein>
<keyword evidence="1" id="KW-1133">Transmembrane helix</keyword>
<dbReference type="Proteomes" id="UP000323011">
    <property type="component" value="Unassembled WGS sequence"/>
</dbReference>
<dbReference type="AlphaFoldDB" id="A0A5A8CPD6"/>
<keyword evidence="3" id="KW-1185">Reference proteome</keyword>
<keyword evidence="1" id="KW-0472">Membrane</keyword>
<evidence type="ECO:0000256" key="1">
    <source>
        <dbReference type="SAM" id="Phobius"/>
    </source>
</evidence>
<organism evidence="2 3">
    <name type="scientific">Cafeteria roenbergensis</name>
    <name type="common">Marine flagellate</name>
    <dbReference type="NCBI Taxonomy" id="33653"/>
    <lineage>
        <taxon>Eukaryota</taxon>
        <taxon>Sar</taxon>
        <taxon>Stramenopiles</taxon>
        <taxon>Bigyra</taxon>
        <taxon>Opalozoa</taxon>
        <taxon>Bicosoecida</taxon>
        <taxon>Cafeteriaceae</taxon>
        <taxon>Cafeteria</taxon>
    </lineage>
</organism>